<dbReference type="AlphaFoldDB" id="A0A1L8D8E2"/>
<sequence length="250" mass="27490">MRFLSVGVSGTLVVPTRACEHLSSTPSGAPLTKSLGPVPKRDCLRGVQYDDMDLRSRENSNVNSFFHFVSISWRTQMAAERRSKPVFGTLNGFIFSPNTMRAVSVASPTFSKACLNSLKSMAESLHITQIVPISWSVSKSLAFTLEPLRYRSPIGSYVDPVSSNSRKLLSPPSTFSKTNIRETDIWLVVKVPVLSEQITDVQPRVSTDGRERTMAFFLAIRRVPRAKQVVMTAGRPSGIAATARATAILK</sequence>
<reference evidence="1" key="1">
    <citation type="submission" date="2016-12" db="EMBL/GenBank/DDBJ databases">
        <title>An insight into the sialome and mialome of the sand fly, Nyssomyia neivai.</title>
        <authorList>
            <person name="Sebastian V."/>
            <person name="Goulart T.M."/>
            <person name="Oliveira W."/>
            <person name="Calvo E."/>
            <person name="Oliveira L.F."/>
            <person name="Pinto M.C."/>
            <person name="Rosselino A.M."/>
            <person name="Ribeiro J.M."/>
        </authorList>
    </citation>
    <scope>NUCLEOTIDE SEQUENCE</scope>
</reference>
<accession>A0A1L8D8E2</accession>
<name>A0A1L8D8E2_9DIPT</name>
<protein>
    <submittedName>
        <fullName evidence="1">Uncharacterized protein</fullName>
    </submittedName>
</protein>
<proteinExistence type="predicted"/>
<organism evidence="1">
    <name type="scientific">Nyssomyia neivai</name>
    <dbReference type="NCBI Taxonomy" id="330878"/>
    <lineage>
        <taxon>Eukaryota</taxon>
        <taxon>Metazoa</taxon>
        <taxon>Ecdysozoa</taxon>
        <taxon>Arthropoda</taxon>
        <taxon>Hexapoda</taxon>
        <taxon>Insecta</taxon>
        <taxon>Pterygota</taxon>
        <taxon>Neoptera</taxon>
        <taxon>Endopterygota</taxon>
        <taxon>Diptera</taxon>
        <taxon>Nematocera</taxon>
        <taxon>Psychodoidea</taxon>
        <taxon>Psychodidae</taxon>
        <taxon>Nyssomyia</taxon>
    </lineage>
</organism>
<evidence type="ECO:0000313" key="1">
    <source>
        <dbReference type="EMBL" id="JAV02739.1"/>
    </source>
</evidence>
<dbReference type="EMBL" id="GFDF01011345">
    <property type="protein sequence ID" value="JAV02739.1"/>
    <property type="molecule type" value="Transcribed_RNA"/>
</dbReference>